<dbReference type="PANTHER" id="PTHR30157">
    <property type="entry name" value="FERRIC REDUCTASE, NADPH-DEPENDENT"/>
    <property type="match status" value="1"/>
</dbReference>
<dbReference type="SUPFAM" id="SSF63380">
    <property type="entry name" value="Riboflavin synthase domain-like"/>
    <property type="match status" value="1"/>
</dbReference>
<evidence type="ECO:0000313" key="2">
    <source>
        <dbReference type="EMBL" id="GGK45111.1"/>
    </source>
</evidence>
<evidence type="ECO:0000313" key="3">
    <source>
        <dbReference type="Proteomes" id="UP000627984"/>
    </source>
</evidence>
<dbReference type="PROSITE" id="PS51384">
    <property type="entry name" value="FAD_FR"/>
    <property type="match status" value="1"/>
</dbReference>
<protein>
    <recommendedName>
        <fullName evidence="1">FAD-binding FR-type domain-containing protein</fullName>
    </recommendedName>
</protein>
<dbReference type="CDD" id="cd06193">
    <property type="entry name" value="siderophore_interacting"/>
    <property type="match status" value="1"/>
</dbReference>
<reference evidence="2" key="1">
    <citation type="journal article" date="2014" name="Int. J. Syst. Evol. Microbiol.">
        <title>Complete genome sequence of Corynebacterium casei LMG S-19264T (=DSM 44701T), isolated from a smear-ripened cheese.</title>
        <authorList>
            <consortium name="US DOE Joint Genome Institute (JGI-PGF)"/>
            <person name="Walter F."/>
            <person name="Albersmeier A."/>
            <person name="Kalinowski J."/>
            <person name="Ruckert C."/>
        </authorList>
    </citation>
    <scope>NUCLEOTIDE SEQUENCE</scope>
    <source>
        <strain evidence="2">JCM 3093</strain>
    </source>
</reference>
<dbReference type="GO" id="GO:0016491">
    <property type="term" value="F:oxidoreductase activity"/>
    <property type="evidence" value="ECO:0007669"/>
    <property type="project" value="InterPro"/>
</dbReference>
<dbReference type="InterPro" id="IPR039374">
    <property type="entry name" value="SIP_fam"/>
</dbReference>
<proteinExistence type="predicted"/>
<dbReference type="Pfam" id="PF08021">
    <property type="entry name" value="FAD_binding_9"/>
    <property type="match status" value="1"/>
</dbReference>
<dbReference type="AlphaFoldDB" id="A0AA37BB18"/>
<dbReference type="RefSeq" id="WP_204054189.1">
    <property type="nucleotide sequence ID" value="NZ_BMQD01000001.1"/>
</dbReference>
<dbReference type="Gene3D" id="2.40.30.10">
    <property type="entry name" value="Translation factors"/>
    <property type="match status" value="1"/>
</dbReference>
<accession>A0AA37BB18</accession>
<evidence type="ECO:0000259" key="1">
    <source>
        <dbReference type="PROSITE" id="PS51384"/>
    </source>
</evidence>
<dbReference type="PANTHER" id="PTHR30157:SF0">
    <property type="entry name" value="NADPH-DEPENDENT FERRIC-CHELATE REDUCTASE"/>
    <property type="match status" value="1"/>
</dbReference>
<dbReference type="InterPro" id="IPR017938">
    <property type="entry name" value="Riboflavin_synthase-like_b-brl"/>
</dbReference>
<comment type="caution">
    <text evidence="2">The sequence shown here is derived from an EMBL/GenBank/DDBJ whole genome shotgun (WGS) entry which is preliminary data.</text>
</comment>
<dbReference type="InterPro" id="IPR017927">
    <property type="entry name" value="FAD-bd_FR_type"/>
</dbReference>
<dbReference type="EMBL" id="BMQD01000001">
    <property type="protein sequence ID" value="GGK45111.1"/>
    <property type="molecule type" value="Genomic_DNA"/>
</dbReference>
<gene>
    <name evidence="2" type="ORF">GCM10010126_00770</name>
</gene>
<name>A0AA37BB18_9ACTN</name>
<reference evidence="2" key="2">
    <citation type="submission" date="2022-09" db="EMBL/GenBank/DDBJ databases">
        <authorList>
            <person name="Sun Q."/>
            <person name="Ohkuma M."/>
        </authorList>
    </citation>
    <scope>NUCLEOTIDE SEQUENCE</scope>
    <source>
        <strain evidence="2">JCM 3093</strain>
    </source>
</reference>
<dbReference type="InterPro" id="IPR013113">
    <property type="entry name" value="SIP_FAD-bd"/>
</dbReference>
<organism evidence="2 3">
    <name type="scientific">Planomonospora parontospora</name>
    <dbReference type="NCBI Taxonomy" id="58119"/>
    <lineage>
        <taxon>Bacteria</taxon>
        <taxon>Bacillati</taxon>
        <taxon>Actinomycetota</taxon>
        <taxon>Actinomycetes</taxon>
        <taxon>Streptosporangiales</taxon>
        <taxon>Streptosporangiaceae</taxon>
        <taxon>Planomonospora</taxon>
    </lineage>
</organism>
<dbReference type="Proteomes" id="UP000627984">
    <property type="component" value="Unassembled WGS sequence"/>
</dbReference>
<feature type="domain" description="FAD-binding FR-type" evidence="1">
    <location>
        <begin position="16"/>
        <end position="136"/>
    </location>
</feature>
<sequence>MAKSSVNAMRVKPAVSELLTLRVLRSERISPHFVRVTLGEGDIGRFTPMGYDQWFRLFLPVSDGSLSRLPGKLTMLSYARYLTIPKHSRPVLHNYSVRAYRPGGAGGPELDVDFVLHGSPGEGTAGPASTWALTCR</sequence>